<feature type="coiled-coil region" evidence="1">
    <location>
        <begin position="1"/>
        <end position="42"/>
    </location>
</feature>
<dbReference type="EMBL" id="CP002160">
    <property type="protein sequence ID" value="ADL53201.1"/>
    <property type="molecule type" value="Genomic_DNA"/>
</dbReference>
<proteinExistence type="predicted"/>
<keyword evidence="1" id="KW-0175">Coiled coil</keyword>
<organism evidence="3 4">
    <name type="scientific">Clostridium cellulovorans (strain ATCC 35296 / DSM 3052 / OCM 3 / 743B)</name>
    <dbReference type="NCBI Taxonomy" id="573061"/>
    <lineage>
        <taxon>Bacteria</taxon>
        <taxon>Bacillati</taxon>
        <taxon>Bacillota</taxon>
        <taxon>Clostridia</taxon>
        <taxon>Eubacteriales</taxon>
        <taxon>Clostridiaceae</taxon>
        <taxon>Clostridium</taxon>
    </lineage>
</organism>
<dbReference type="Proteomes" id="UP000002730">
    <property type="component" value="Chromosome"/>
</dbReference>
<evidence type="ECO:0000313" key="4">
    <source>
        <dbReference type="Proteomes" id="UP000002730"/>
    </source>
</evidence>
<evidence type="ECO:0000313" key="3">
    <source>
        <dbReference type="EMBL" id="ADL53201.1"/>
    </source>
</evidence>
<keyword evidence="2" id="KW-0812">Transmembrane</keyword>
<gene>
    <name evidence="3" type="ordered locus">Clocel_3525</name>
</gene>
<evidence type="ECO:0000256" key="1">
    <source>
        <dbReference type="SAM" id="Coils"/>
    </source>
</evidence>
<dbReference type="Gene3D" id="1.20.5.340">
    <property type="match status" value="1"/>
</dbReference>
<keyword evidence="2" id="KW-1133">Transmembrane helix</keyword>
<sequence length="105" mass="11968">MDTTEEKLIRLEEKYDKLAEENKNLKEEVSSLKNKLGDVNETLARIDEGNKNILEKINTLNDNWKNFDNMQKKNANSVKMQIITTTIGVIIGAVVSSILTIMRSK</sequence>
<evidence type="ECO:0000256" key="2">
    <source>
        <dbReference type="SAM" id="Phobius"/>
    </source>
</evidence>
<accession>D9SVZ0</accession>
<dbReference type="KEGG" id="ccb:Clocel_3525"/>
<dbReference type="AlphaFoldDB" id="D9SVZ0"/>
<dbReference type="RefSeq" id="WP_013291861.1">
    <property type="nucleotide sequence ID" value="NC_014393.1"/>
</dbReference>
<keyword evidence="2" id="KW-0472">Membrane</keyword>
<protein>
    <submittedName>
        <fullName evidence="3">Uncharacterized protein</fullName>
    </submittedName>
</protein>
<dbReference type="STRING" id="573061.Clocel_3525"/>
<name>D9SVZ0_CLOC7</name>
<dbReference type="HOGENOM" id="CLU_2231875_0_0_9"/>
<reference evidence="3 4" key="1">
    <citation type="submission" date="2010-08" db="EMBL/GenBank/DDBJ databases">
        <title>Complete sequence of Clostridium cellulovorans 743B.</title>
        <authorList>
            <consortium name="US DOE Joint Genome Institute"/>
            <person name="Lucas S."/>
            <person name="Copeland A."/>
            <person name="Lapidus A."/>
            <person name="Cheng J.-F."/>
            <person name="Bruce D."/>
            <person name="Goodwin L."/>
            <person name="Pitluck S."/>
            <person name="Chertkov O."/>
            <person name="Detter J.C."/>
            <person name="Han C."/>
            <person name="Tapia R."/>
            <person name="Land M."/>
            <person name="Hauser L."/>
            <person name="Chang Y.-J."/>
            <person name="Jeffries C."/>
            <person name="Kyrpides N."/>
            <person name="Ivanova N."/>
            <person name="Mikhailova N."/>
            <person name="Hemme C.L."/>
            <person name="Woyke T."/>
        </authorList>
    </citation>
    <scope>NUCLEOTIDE SEQUENCE [LARGE SCALE GENOMIC DNA]</scope>
    <source>
        <strain evidence="4">ATCC 35296 / DSM 3052 / OCM 3 / 743B</strain>
    </source>
</reference>
<feature type="transmembrane region" description="Helical" evidence="2">
    <location>
        <begin position="82"/>
        <end position="102"/>
    </location>
</feature>
<keyword evidence="4" id="KW-1185">Reference proteome</keyword>